<dbReference type="PANTHER" id="PTHR43179:SF7">
    <property type="entry name" value="RHAMNOSYLTRANSFERASE WBBL"/>
    <property type="match status" value="1"/>
</dbReference>
<gene>
    <name evidence="3" type="ORF">EPICR_100041</name>
</gene>
<feature type="domain" description="Glycosyltransferase 2-like" evidence="2">
    <location>
        <begin position="394"/>
        <end position="534"/>
    </location>
</feature>
<feature type="region of interest" description="Disordered" evidence="1">
    <location>
        <begin position="654"/>
        <end position="675"/>
    </location>
</feature>
<dbReference type="Pfam" id="PF00535">
    <property type="entry name" value="Glycos_transf_2"/>
    <property type="match status" value="2"/>
</dbReference>
<dbReference type="AlphaFoldDB" id="A0A484HCM9"/>
<dbReference type="PANTHER" id="PTHR43179">
    <property type="entry name" value="RHAMNOSYLTRANSFERASE WBBL"/>
    <property type="match status" value="1"/>
</dbReference>
<organism evidence="3">
    <name type="scientific">uncultured Desulfobacteraceae bacterium</name>
    <dbReference type="NCBI Taxonomy" id="218296"/>
    <lineage>
        <taxon>Bacteria</taxon>
        <taxon>Pseudomonadati</taxon>
        <taxon>Thermodesulfobacteriota</taxon>
        <taxon>Desulfobacteria</taxon>
        <taxon>Desulfobacterales</taxon>
        <taxon>Desulfobacteraceae</taxon>
        <taxon>environmental samples</taxon>
    </lineage>
</organism>
<proteinExistence type="predicted"/>
<dbReference type="CDD" id="cd04186">
    <property type="entry name" value="GT_2_like_c"/>
    <property type="match status" value="1"/>
</dbReference>
<accession>A0A484HCM9</accession>
<reference evidence="3" key="1">
    <citation type="submission" date="2019-01" db="EMBL/GenBank/DDBJ databases">
        <authorList>
            <consortium name="Genoscope - CEA"/>
            <person name="William W."/>
        </authorList>
    </citation>
    <scope>NUCLEOTIDE SEQUENCE</scope>
    <source>
        <strain evidence="3">CR-1</strain>
    </source>
</reference>
<dbReference type="GO" id="GO:0016740">
    <property type="term" value="F:transferase activity"/>
    <property type="evidence" value="ECO:0007669"/>
    <property type="project" value="UniProtKB-KW"/>
</dbReference>
<dbReference type="InterPro" id="IPR029044">
    <property type="entry name" value="Nucleotide-diphossugar_trans"/>
</dbReference>
<feature type="domain" description="Glycosyltransferase 2-like" evidence="2">
    <location>
        <begin position="161"/>
        <end position="304"/>
    </location>
</feature>
<evidence type="ECO:0000313" key="3">
    <source>
        <dbReference type="EMBL" id="VEN72996.1"/>
    </source>
</evidence>
<keyword evidence="3" id="KW-0808">Transferase</keyword>
<dbReference type="SUPFAM" id="SSF53448">
    <property type="entry name" value="Nucleotide-diphospho-sugar transferases"/>
    <property type="match status" value="2"/>
</dbReference>
<dbReference type="Gene3D" id="3.90.550.10">
    <property type="entry name" value="Spore Coat Polysaccharide Biosynthesis Protein SpsA, Chain A"/>
    <property type="match status" value="2"/>
</dbReference>
<dbReference type="EMBL" id="CAACVI010000002">
    <property type="protein sequence ID" value="VEN72996.1"/>
    <property type="molecule type" value="Genomic_DNA"/>
</dbReference>
<name>A0A484HCM9_9BACT</name>
<sequence>MKPDDAKSDKDAREEIAALKKTVEERDREIAMLAEWMGAVRVDVGSVFSSFAWKIGNALIKIMAGAMGFPYREGLRERLEGVFDSFRAWRASRSKFSRDAGSPSRVFDPDSVLYGRWIQKYDILEDSAISRIRDLARNRPRGPVFSLLMHSKTAGPDQWADSLESVLAQIWPNWEVLSVCGEAGDPTVDTYAARDSRIKKISCSHHSGAARALSRLVSDAKGDFITVLTPGDEWSPDALGRVAEALEQRPGIRLIYTDHDRINGDRMDGDRRRHSPCFKPSWNPDLLASVDFIGPSAFYHRESAVALGGFSPGFSRARGYDLTWRFIEKFGWDALCHIPRPLFHQKSADGDLVRGMRKALEGHFRRLKKNVQVVDVPGGLRTIYPLPSHPPLVSLIIPIRDRADLLRTALDGLLGRTDYEPVEIIVMDNGSRDPETLAYLSEIKKDSRISVIRRPGPFNYSRLNNIGAARAAGEIIGFVNNDIEVISPGWLKEMAGHALRPEIGAVGAMLRYGDGSVQHAGVVMGLRGLADHAFRFMDKGAPNAHPRLGLIQNYSAVTAACMVMRRRVFEKAGGFNEKSLKVTFNDVDLCLRLEKMGHRILWTPFAELSHHESSTRGPDHHPKRALRLAREIRFMKSKWKKTIENDPCYSPNLTRDGYDFAPGPPVGRKSTQPTR</sequence>
<evidence type="ECO:0000256" key="1">
    <source>
        <dbReference type="SAM" id="MobiDB-lite"/>
    </source>
</evidence>
<dbReference type="InterPro" id="IPR001173">
    <property type="entry name" value="Glyco_trans_2-like"/>
</dbReference>
<protein>
    <submittedName>
        <fullName evidence="3">Putative glycosyltransferase</fullName>
    </submittedName>
</protein>
<evidence type="ECO:0000259" key="2">
    <source>
        <dbReference type="Pfam" id="PF00535"/>
    </source>
</evidence>